<reference evidence="1 2" key="1">
    <citation type="submission" date="2024-08" db="EMBL/GenBank/DDBJ databases">
        <authorList>
            <person name="Lu H."/>
        </authorList>
    </citation>
    <scope>NUCLEOTIDE SEQUENCE [LARGE SCALE GENOMIC DNA]</scope>
    <source>
        <strain evidence="1 2">LKC17W</strain>
    </source>
</reference>
<organism evidence="1 2">
    <name type="scientific">Pelomonas margarita</name>
    <dbReference type="NCBI Taxonomy" id="3299031"/>
    <lineage>
        <taxon>Bacteria</taxon>
        <taxon>Pseudomonadati</taxon>
        <taxon>Pseudomonadota</taxon>
        <taxon>Betaproteobacteria</taxon>
        <taxon>Burkholderiales</taxon>
        <taxon>Sphaerotilaceae</taxon>
        <taxon>Roseateles</taxon>
    </lineage>
</organism>
<proteinExistence type="predicted"/>
<name>A0ABW7FLW7_9BURK</name>
<accession>A0ABW7FLW7</accession>
<evidence type="ECO:0000313" key="2">
    <source>
        <dbReference type="Proteomes" id="UP001606301"/>
    </source>
</evidence>
<sequence length="359" mass="40382">MADLLSGIWCDEGRLRSLRPRDWEVLIGQARRSRLLARLAVHASAGPGGLAALPAPPRDYLAGALRLVQRQRRDVLFELHQMRQALGGLQPLVLLKGAAYLLADLPPSRGRIFSDIDLLVSLPQLASAENALMGGGWISEERDPYNQRYYRDWMHEIPPLTHVQRLSVIDLHHTIAPPTSRFRVDGALLMQRIRPIGSSGYHMLAPEDMVLHSAVHLYQEGEFDHGLRDLLDLHDLLIHFGRDADFWPTLLDRAAELRLGEPLTVLLAQRERLFGIGAPSEHRAALVKLAPGWVRRVSIAALLARALQPPHPACDTGLTRLARWLLYVRSHALRMPLRLLLPHLVRKAWRARFASPPAE</sequence>
<keyword evidence="2" id="KW-1185">Reference proteome</keyword>
<gene>
    <name evidence="1" type="ORF">ACG0Z3_16770</name>
</gene>
<dbReference type="EMBL" id="JBIGHW010000009">
    <property type="protein sequence ID" value="MFG6442339.1"/>
    <property type="molecule type" value="Genomic_DNA"/>
</dbReference>
<dbReference type="InterPro" id="IPR039498">
    <property type="entry name" value="NTP_transf_5"/>
</dbReference>
<evidence type="ECO:0000313" key="1">
    <source>
        <dbReference type="EMBL" id="MFG6442339.1"/>
    </source>
</evidence>
<protein>
    <submittedName>
        <fullName evidence="1">Nucleotidyltransferase family protein</fullName>
    </submittedName>
</protein>
<comment type="caution">
    <text evidence="1">The sequence shown here is derived from an EMBL/GenBank/DDBJ whole genome shotgun (WGS) entry which is preliminary data.</text>
</comment>
<dbReference type="Pfam" id="PF14907">
    <property type="entry name" value="NTP_transf_5"/>
    <property type="match status" value="1"/>
</dbReference>
<dbReference type="Proteomes" id="UP001606301">
    <property type="component" value="Unassembled WGS sequence"/>
</dbReference>
<dbReference type="RefSeq" id="WP_394399478.1">
    <property type="nucleotide sequence ID" value="NZ_JBIGHW010000009.1"/>
</dbReference>